<dbReference type="AlphaFoldDB" id="A0AAD8UI86"/>
<feature type="chain" id="PRO_5042196131" evidence="1">
    <location>
        <begin position="34"/>
        <end position="72"/>
    </location>
</feature>
<protein>
    <submittedName>
        <fullName evidence="2">Uncharacterized protein</fullName>
    </submittedName>
</protein>
<evidence type="ECO:0000313" key="3">
    <source>
        <dbReference type="Proteomes" id="UP001244207"/>
    </source>
</evidence>
<gene>
    <name evidence="2" type="ORF">BDZ83DRAFT_630042</name>
</gene>
<keyword evidence="1" id="KW-0732">Signal</keyword>
<keyword evidence="3" id="KW-1185">Reference proteome</keyword>
<evidence type="ECO:0000256" key="1">
    <source>
        <dbReference type="SAM" id="SignalP"/>
    </source>
</evidence>
<name>A0AAD8UI86_GLOAC</name>
<dbReference type="Proteomes" id="UP001244207">
    <property type="component" value="Unassembled WGS sequence"/>
</dbReference>
<dbReference type="RefSeq" id="XP_060362205.1">
    <property type="nucleotide sequence ID" value="XM_060508795.1"/>
</dbReference>
<feature type="signal peptide" evidence="1">
    <location>
        <begin position="1"/>
        <end position="33"/>
    </location>
</feature>
<accession>A0AAD8UI86</accession>
<evidence type="ECO:0000313" key="2">
    <source>
        <dbReference type="EMBL" id="KAK1721409.1"/>
    </source>
</evidence>
<organism evidence="2 3">
    <name type="scientific">Glomerella acutata</name>
    <name type="common">Colletotrichum acutatum</name>
    <dbReference type="NCBI Taxonomy" id="27357"/>
    <lineage>
        <taxon>Eukaryota</taxon>
        <taxon>Fungi</taxon>
        <taxon>Dikarya</taxon>
        <taxon>Ascomycota</taxon>
        <taxon>Pezizomycotina</taxon>
        <taxon>Sordariomycetes</taxon>
        <taxon>Hypocreomycetidae</taxon>
        <taxon>Glomerellales</taxon>
        <taxon>Glomerellaceae</taxon>
        <taxon>Colletotrichum</taxon>
        <taxon>Colletotrichum acutatum species complex</taxon>
    </lineage>
</organism>
<proteinExistence type="predicted"/>
<reference evidence="2" key="1">
    <citation type="submission" date="2021-12" db="EMBL/GenBank/DDBJ databases">
        <title>Comparative genomics, transcriptomics and evolutionary studies reveal genomic signatures of adaptation to plant cell wall in hemibiotrophic fungi.</title>
        <authorList>
            <consortium name="DOE Joint Genome Institute"/>
            <person name="Baroncelli R."/>
            <person name="Diaz J.F."/>
            <person name="Benocci T."/>
            <person name="Peng M."/>
            <person name="Battaglia E."/>
            <person name="Haridas S."/>
            <person name="Andreopoulos W."/>
            <person name="Labutti K."/>
            <person name="Pangilinan J."/>
            <person name="Floch G.L."/>
            <person name="Makela M.R."/>
            <person name="Henrissat B."/>
            <person name="Grigoriev I.V."/>
            <person name="Crouch J.A."/>
            <person name="De Vries R.P."/>
            <person name="Sukno S.A."/>
            <person name="Thon M.R."/>
        </authorList>
    </citation>
    <scope>NUCLEOTIDE SEQUENCE</scope>
    <source>
        <strain evidence="2">CBS 112980</strain>
    </source>
</reference>
<sequence>MICQRWLIRCLPYYQCSHGTLCVLLLSLGFCNSQGCCRLLENLLLAARYGPLMETIMKDVVESEKLYREYTG</sequence>
<dbReference type="EMBL" id="JAHMHS010000084">
    <property type="protein sequence ID" value="KAK1721409.1"/>
    <property type="molecule type" value="Genomic_DNA"/>
</dbReference>
<comment type="caution">
    <text evidence="2">The sequence shown here is derived from an EMBL/GenBank/DDBJ whole genome shotgun (WGS) entry which is preliminary data.</text>
</comment>
<dbReference type="GeneID" id="85392694"/>